<protein>
    <submittedName>
        <fullName evidence="1">Uncharacterized protein</fullName>
    </submittedName>
</protein>
<dbReference type="AlphaFoldDB" id="G9NZC4"/>
<keyword evidence="2" id="KW-1185">Reference proteome</keyword>
<dbReference type="GeneID" id="25782780"/>
<proteinExistence type="predicted"/>
<organism evidence="1 2">
    <name type="scientific">Hypocrea atroviridis (strain ATCC 20476 / IMI 206040)</name>
    <name type="common">Trichoderma atroviride</name>
    <dbReference type="NCBI Taxonomy" id="452589"/>
    <lineage>
        <taxon>Eukaryota</taxon>
        <taxon>Fungi</taxon>
        <taxon>Dikarya</taxon>
        <taxon>Ascomycota</taxon>
        <taxon>Pezizomycotina</taxon>
        <taxon>Sordariomycetes</taxon>
        <taxon>Hypocreomycetidae</taxon>
        <taxon>Hypocreales</taxon>
        <taxon>Hypocreaceae</taxon>
        <taxon>Trichoderma</taxon>
    </lineage>
</organism>
<dbReference type="HOGENOM" id="CLU_1489215_0_0_1"/>
<evidence type="ECO:0000313" key="2">
    <source>
        <dbReference type="Proteomes" id="UP000005426"/>
    </source>
</evidence>
<dbReference type="KEGG" id="tatv:25782780"/>
<sequence length="181" mass="20935">MSEFGIDQQLIEWEWPLGRWIITRSSTAAPPEIAEIQPSWGSHATDRVQPETLSLTTVSVAKPDDRQRQTRQWRSQMLSYEPFSILTRPYFWQQKSLPSRESEPYSHGLWWLLTPGTPARDAAKFQAYPSVERLRPPYRWGYLDNVPICEPLIGRSSTSIDANQHRSHAGSTTLWALLSRR</sequence>
<evidence type="ECO:0000313" key="1">
    <source>
        <dbReference type="EMBL" id="EHK43833.1"/>
    </source>
</evidence>
<comment type="caution">
    <text evidence="1">The sequence shown here is derived from an EMBL/GenBank/DDBJ whole genome shotgun (WGS) entry which is preliminary data.</text>
</comment>
<gene>
    <name evidence="1" type="ORF">TRIATDRAFT_309228</name>
</gene>
<dbReference type="Proteomes" id="UP000005426">
    <property type="component" value="Unassembled WGS sequence"/>
</dbReference>
<dbReference type="EMBL" id="ABDG02000025">
    <property type="protein sequence ID" value="EHK43833.1"/>
    <property type="molecule type" value="Genomic_DNA"/>
</dbReference>
<name>G9NZC4_HYPAI</name>
<reference evidence="1 2" key="1">
    <citation type="journal article" date="2011" name="Genome Biol.">
        <title>Comparative genome sequence analysis underscores mycoparasitism as the ancestral life style of Trichoderma.</title>
        <authorList>
            <person name="Kubicek C.P."/>
            <person name="Herrera-Estrella A."/>
            <person name="Seidl-Seiboth V."/>
            <person name="Martinez D.A."/>
            <person name="Druzhinina I.S."/>
            <person name="Thon M."/>
            <person name="Zeilinger S."/>
            <person name="Casas-Flores S."/>
            <person name="Horwitz B.A."/>
            <person name="Mukherjee P.K."/>
            <person name="Mukherjee M."/>
            <person name="Kredics L."/>
            <person name="Alcaraz L.D."/>
            <person name="Aerts A."/>
            <person name="Antal Z."/>
            <person name="Atanasova L."/>
            <person name="Cervantes-Badillo M.G."/>
            <person name="Challacombe J."/>
            <person name="Chertkov O."/>
            <person name="McCluskey K."/>
            <person name="Coulpier F."/>
            <person name="Deshpande N."/>
            <person name="von Doehren H."/>
            <person name="Ebbole D.J."/>
            <person name="Esquivel-Naranjo E.U."/>
            <person name="Fekete E."/>
            <person name="Flipphi M."/>
            <person name="Glaser F."/>
            <person name="Gomez-Rodriguez E.Y."/>
            <person name="Gruber S."/>
            <person name="Han C."/>
            <person name="Henrissat B."/>
            <person name="Hermosa R."/>
            <person name="Hernandez-Onate M."/>
            <person name="Karaffa L."/>
            <person name="Kosti I."/>
            <person name="Le Crom S."/>
            <person name="Lindquist E."/>
            <person name="Lucas S."/>
            <person name="Luebeck M."/>
            <person name="Luebeck P.S."/>
            <person name="Margeot A."/>
            <person name="Metz B."/>
            <person name="Misra M."/>
            <person name="Nevalainen H."/>
            <person name="Omann M."/>
            <person name="Packer N."/>
            <person name="Perrone G."/>
            <person name="Uresti-Rivera E.E."/>
            <person name="Salamov A."/>
            <person name="Schmoll M."/>
            <person name="Seiboth B."/>
            <person name="Shapiro H."/>
            <person name="Sukno S."/>
            <person name="Tamayo-Ramos J.A."/>
            <person name="Tisch D."/>
            <person name="Wiest A."/>
            <person name="Wilkinson H.H."/>
            <person name="Zhang M."/>
            <person name="Coutinho P.M."/>
            <person name="Kenerley C.M."/>
            <person name="Monte E."/>
            <person name="Baker S.E."/>
            <person name="Grigoriev I.V."/>
        </authorList>
    </citation>
    <scope>NUCLEOTIDE SEQUENCE [LARGE SCALE GENOMIC DNA]</scope>
    <source>
        <strain evidence="2">ATCC 20476 / IMI 206040</strain>
    </source>
</reference>
<accession>G9NZC4</accession>